<evidence type="ECO:0000256" key="7">
    <source>
        <dbReference type="ARBA" id="ARBA00023212"/>
    </source>
</evidence>
<evidence type="ECO:0000256" key="2">
    <source>
        <dbReference type="ARBA" id="ARBA00006875"/>
    </source>
</evidence>
<evidence type="ECO:0000313" key="12">
    <source>
        <dbReference type="Proteomes" id="UP000663829"/>
    </source>
</evidence>
<keyword evidence="3" id="KW-0963">Cytoplasm</keyword>
<evidence type="ECO:0000256" key="5">
    <source>
        <dbReference type="ARBA" id="ARBA00023054"/>
    </source>
</evidence>
<dbReference type="EMBL" id="CAJOBC010000879">
    <property type="protein sequence ID" value="CAF3635309.1"/>
    <property type="molecule type" value="Genomic_DNA"/>
</dbReference>
<keyword evidence="6" id="KW-0969">Cilium</keyword>
<dbReference type="PANTHER" id="PTHR14517">
    <property type="entry name" value="RIB43A-RELATED"/>
    <property type="match status" value="1"/>
</dbReference>
<dbReference type="InterPro" id="IPR008805">
    <property type="entry name" value="RIB43A"/>
</dbReference>
<accession>A0A813W3R1</accession>
<evidence type="ECO:0000313" key="11">
    <source>
        <dbReference type="EMBL" id="CAF3635309.1"/>
    </source>
</evidence>
<keyword evidence="12" id="KW-1185">Reference proteome</keyword>
<dbReference type="OrthoDB" id="429119at2759"/>
<evidence type="ECO:0000256" key="9">
    <source>
        <dbReference type="ARBA" id="ARBA00046435"/>
    </source>
</evidence>
<dbReference type="AlphaFoldDB" id="A0A813W3R1"/>
<keyword evidence="5" id="KW-0175">Coiled coil</keyword>
<comment type="caution">
    <text evidence="10">The sequence shown here is derived from an EMBL/GenBank/DDBJ whole genome shotgun (WGS) entry which is preliminary data.</text>
</comment>
<proteinExistence type="inferred from homology"/>
<keyword evidence="4" id="KW-0282">Flagellum</keyword>
<evidence type="ECO:0000256" key="1">
    <source>
        <dbReference type="ARBA" id="ARBA00004611"/>
    </source>
</evidence>
<evidence type="ECO:0000256" key="8">
    <source>
        <dbReference type="ARBA" id="ARBA00023273"/>
    </source>
</evidence>
<keyword evidence="8" id="KW-0966">Cell projection</keyword>
<dbReference type="Proteomes" id="UP000681722">
    <property type="component" value="Unassembled WGS sequence"/>
</dbReference>
<comment type="similarity">
    <text evidence="2">Belongs to the RIB43A family.</text>
</comment>
<evidence type="ECO:0008006" key="13">
    <source>
        <dbReference type="Google" id="ProtNLM"/>
    </source>
</evidence>
<comment type="subcellular location">
    <subcellularLocation>
        <location evidence="1">Cytoplasm</location>
        <location evidence="1">Cytoskeleton</location>
        <location evidence="1">Flagellum axoneme</location>
    </subcellularLocation>
</comment>
<gene>
    <name evidence="10" type="ORF">GPM918_LOCUS5903</name>
    <name evidence="11" type="ORF">SRO942_LOCUS5903</name>
</gene>
<organism evidence="10 12">
    <name type="scientific">Didymodactylos carnosus</name>
    <dbReference type="NCBI Taxonomy" id="1234261"/>
    <lineage>
        <taxon>Eukaryota</taxon>
        <taxon>Metazoa</taxon>
        <taxon>Spiralia</taxon>
        <taxon>Gnathifera</taxon>
        <taxon>Rotifera</taxon>
        <taxon>Eurotatoria</taxon>
        <taxon>Bdelloidea</taxon>
        <taxon>Philodinida</taxon>
        <taxon>Philodinidae</taxon>
        <taxon>Didymodactylos</taxon>
    </lineage>
</organism>
<dbReference type="PANTHER" id="PTHR14517:SF6">
    <property type="entry name" value="RE41410P"/>
    <property type="match status" value="1"/>
</dbReference>
<dbReference type="Proteomes" id="UP000663829">
    <property type="component" value="Unassembled WGS sequence"/>
</dbReference>
<evidence type="ECO:0000256" key="6">
    <source>
        <dbReference type="ARBA" id="ARBA00023069"/>
    </source>
</evidence>
<evidence type="ECO:0000256" key="4">
    <source>
        <dbReference type="ARBA" id="ARBA00022846"/>
    </source>
</evidence>
<protein>
    <recommendedName>
        <fullName evidence="13">RIB43A-like with coiled-coils protein 2</fullName>
    </recommendedName>
</protein>
<comment type="subunit">
    <text evidence="9">Microtubule inner protein component of sperm flagellar doublet microtubules.</text>
</comment>
<sequence length="379" mass="45300">MFLLNLPSNPKELAAIERRRRNEKERQARIFNVKYRTIGIDKEMLDEQVRQRELIQEMERRRDEAFAREMIRNDLKALVMEQDERQKDYECAKRVDEFRKLYQKPEMAREWDLNNPDALKNGVSPRIMDDDPRLGPASIQSFAGEDLNLKARKKLQQEQLKEYFNTQRMIRKKNERQQQLADLLFDCKQTQLNQIGYNFEKIEEECKRAIGVATRHYNETLASEAKMKEREQRKRDTDEQLSEIIDTAFSNLLTEDDSTAVSAVNPSRVVVDRWKGMTKDQLNEIRNEQLKQMEQRQKCEIEEERFNAKWDLYHNVIAKQGTIIEQKLNEETKRCNQTFADYNLKLAETQKEREKYLKNVVYRSVPSSTFYTQFNTTSR</sequence>
<name>A0A813W3R1_9BILA</name>
<dbReference type="Pfam" id="PF05914">
    <property type="entry name" value="RIB43A"/>
    <property type="match status" value="1"/>
</dbReference>
<keyword evidence="7" id="KW-0206">Cytoskeleton</keyword>
<evidence type="ECO:0000313" key="10">
    <source>
        <dbReference type="EMBL" id="CAF0847646.1"/>
    </source>
</evidence>
<evidence type="ECO:0000256" key="3">
    <source>
        <dbReference type="ARBA" id="ARBA00022490"/>
    </source>
</evidence>
<dbReference type="EMBL" id="CAJNOQ010000879">
    <property type="protein sequence ID" value="CAF0847646.1"/>
    <property type="molecule type" value="Genomic_DNA"/>
</dbReference>
<reference evidence="10" key="1">
    <citation type="submission" date="2021-02" db="EMBL/GenBank/DDBJ databases">
        <authorList>
            <person name="Nowell W R."/>
        </authorList>
    </citation>
    <scope>NUCLEOTIDE SEQUENCE</scope>
</reference>